<sequence>MSGTRLQRLSVRQWSLAGLAFCALMMAVALGLEHIGGLEPCPLCIFQRVAVLAAAAVFAVAAIHNPHGRIGAALYGGLSLAAVLGGIGVAWRHLWLQSLPPDQVPSCGPGLDYMMDILPMRDVVAMVLSGSGECAEIDFLLLGISLPGWTLIGFVVLSLAPLGILLGAFRQCRSSLNGSHRPA</sequence>
<evidence type="ECO:0000256" key="14">
    <source>
        <dbReference type="HAMAP-Rule" id="MF_00286"/>
    </source>
</evidence>
<evidence type="ECO:0000256" key="15">
    <source>
        <dbReference type="SAM" id="Phobius"/>
    </source>
</evidence>
<feature type="transmembrane region" description="Helical" evidence="15">
    <location>
        <begin position="70"/>
        <end position="91"/>
    </location>
</feature>
<feature type="transmembrane region" description="Helical" evidence="15">
    <location>
        <begin position="45"/>
        <end position="63"/>
    </location>
</feature>
<dbReference type="AlphaFoldDB" id="A0A6I6SQX2"/>
<evidence type="ECO:0000256" key="6">
    <source>
        <dbReference type="ARBA" id="ARBA00022692"/>
    </source>
</evidence>
<evidence type="ECO:0000256" key="11">
    <source>
        <dbReference type="ARBA" id="ARBA00023157"/>
    </source>
</evidence>
<dbReference type="InterPro" id="IPR003752">
    <property type="entry name" value="DiS_bond_form_DsbB/BdbC"/>
</dbReference>
<dbReference type="SUPFAM" id="SSF158442">
    <property type="entry name" value="DsbB-like"/>
    <property type="match status" value="1"/>
</dbReference>
<dbReference type="GO" id="GO:0006457">
    <property type="term" value="P:protein folding"/>
    <property type="evidence" value="ECO:0007669"/>
    <property type="project" value="InterPro"/>
</dbReference>
<evidence type="ECO:0000256" key="7">
    <source>
        <dbReference type="ARBA" id="ARBA00022982"/>
    </source>
</evidence>
<reference evidence="16 17" key="1">
    <citation type="submission" date="2019-01" db="EMBL/GenBank/DDBJ databases">
        <title>Complete genome of a denitifying bacterium Halomons sp. BC-M4-5.</title>
        <authorList>
            <person name="Wang L."/>
            <person name="Shao Z."/>
        </authorList>
    </citation>
    <scope>NUCLEOTIDE SEQUENCE [LARGE SCALE GENOMIC DNA]</scope>
    <source>
        <strain evidence="16 17">BC-M4-5</strain>
    </source>
</reference>
<dbReference type="InterPro" id="IPR050183">
    <property type="entry name" value="DsbB"/>
</dbReference>
<comment type="caution">
    <text evidence="14">Lacks conserved residue(s) required for the propagation of feature annotation.</text>
</comment>
<evidence type="ECO:0000256" key="1">
    <source>
        <dbReference type="ARBA" id="ARBA00004429"/>
    </source>
</evidence>
<dbReference type="PANTHER" id="PTHR36570">
    <property type="entry name" value="DISULFIDE BOND FORMATION PROTEIN B"/>
    <property type="match status" value="1"/>
</dbReference>
<evidence type="ECO:0000313" key="16">
    <source>
        <dbReference type="EMBL" id="QHC50954.1"/>
    </source>
</evidence>
<feature type="transmembrane region" description="Helical" evidence="15">
    <location>
        <begin position="149"/>
        <end position="169"/>
    </location>
</feature>
<keyword evidence="9 14" id="KW-0560">Oxidoreductase</keyword>
<evidence type="ECO:0000256" key="3">
    <source>
        <dbReference type="ARBA" id="ARBA00022448"/>
    </source>
</evidence>
<comment type="function">
    <text evidence="14">Required for disulfide bond formation in some periplasmic proteins. Acts by oxidizing the DsbA protein.</text>
</comment>
<dbReference type="GO" id="GO:0015035">
    <property type="term" value="F:protein-disulfide reductase activity"/>
    <property type="evidence" value="ECO:0007669"/>
    <property type="project" value="UniProtKB-UniRule"/>
</dbReference>
<keyword evidence="5" id="KW-0997">Cell inner membrane</keyword>
<proteinExistence type="inferred from homology"/>
<feature type="disulfide bond" description="Redox-active" evidence="14">
    <location>
        <begin position="41"/>
        <end position="44"/>
    </location>
</feature>
<dbReference type="EMBL" id="CP035042">
    <property type="protein sequence ID" value="QHC50954.1"/>
    <property type="molecule type" value="Genomic_DNA"/>
</dbReference>
<comment type="subcellular location">
    <subcellularLocation>
        <location evidence="1">Cell inner membrane</location>
        <topology evidence="1">Multi-pass membrane protein</topology>
    </subcellularLocation>
    <subcellularLocation>
        <location evidence="14">Cell membrane</location>
        <topology evidence="14">Multi-pass membrane protein</topology>
    </subcellularLocation>
</comment>
<evidence type="ECO:0000256" key="4">
    <source>
        <dbReference type="ARBA" id="ARBA00022475"/>
    </source>
</evidence>
<dbReference type="Proteomes" id="UP000464013">
    <property type="component" value="Chromosome"/>
</dbReference>
<keyword evidence="13 14" id="KW-0676">Redox-active center</keyword>
<dbReference type="GO" id="GO:0005886">
    <property type="term" value="C:plasma membrane"/>
    <property type="evidence" value="ECO:0007669"/>
    <property type="project" value="UniProtKB-SubCell"/>
</dbReference>
<feature type="topological domain" description="Cytoplasmic" evidence="14">
    <location>
        <begin position="168"/>
        <end position="183"/>
    </location>
</feature>
<keyword evidence="3 14" id="KW-0813">Transport</keyword>
<comment type="similarity">
    <text evidence="2 14">Belongs to the DsbB family.</text>
</comment>
<dbReference type="RefSeq" id="WP_159553706.1">
    <property type="nucleotide sequence ID" value="NZ_CP035042.1"/>
</dbReference>
<evidence type="ECO:0000256" key="9">
    <source>
        <dbReference type="ARBA" id="ARBA00023002"/>
    </source>
</evidence>
<dbReference type="Pfam" id="PF02600">
    <property type="entry name" value="DsbB"/>
    <property type="match status" value="1"/>
</dbReference>
<evidence type="ECO:0000313" key="17">
    <source>
        <dbReference type="Proteomes" id="UP000464013"/>
    </source>
</evidence>
<keyword evidence="8 14" id="KW-1133">Transmembrane helix</keyword>
<evidence type="ECO:0000256" key="8">
    <source>
        <dbReference type="ARBA" id="ARBA00022989"/>
    </source>
</evidence>
<dbReference type="GO" id="GO:0009055">
    <property type="term" value="F:electron transfer activity"/>
    <property type="evidence" value="ECO:0007669"/>
    <property type="project" value="UniProtKB-UniRule"/>
</dbReference>
<evidence type="ECO:0000256" key="10">
    <source>
        <dbReference type="ARBA" id="ARBA00023136"/>
    </source>
</evidence>
<name>A0A6I6SQX2_9GAMM</name>
<dbReference type="Gene3D" id="1.20.1550.10">
    <property type="entry name" value="DsbB-like"/>
    <property type="match status" value="1"/>
</dbReference>
<organism evidence="16 17">
    <name type="scientific">Billgrantia tianxiuensis</name>
    <dbReference type="NCBI Taxonomy" id="2497861"/>
    <lineage>
        <taxon>Bacteria</taxon>
        <taxon>Pseudomonadati</taxon>
        <taxon>Pseudomonadota</taxon>
        <taxon>Gammaproteobacteria</taxon>
        <taxon>Oceanospirillales</taxon>
        <taxon>Halomonadaceae</taxon>
        <taxon>Billgrantia</taxon>
    </lineage>
</organism>
<feature type="topological domain" description="Cytoplasmic" evidence="14">
    <location>
        <begin position="1"/>
        <end position="14"/>
    </location>
</feature>
<evidence type="ECO:0000256" key="12">
    <source>
        <dbReference type="ARBA" id="ARBA00023186"/>
    </source>
</evidence>
<gene>
    <name evidence="14" type="primary">dsbB</name>
    <name evidence="16" type="ORF">EKK97_17090</name>
</gene>
<evidence type="ECO:0000256" key="5">
    <source>
        <dbReference type="ARBA" id="ARBA00022519"/>
    </source>
</evidence>
<feature type="topological domain" description="Periplasmic" evidence="14">
    <location>
        <begin position="32"/>
        <end position="49"/>
    </location>
</feature>
<accession>A0A6I6SQX2</accession>
<keyword evidence="17" id="KW-1185">Reference proteome</keyword>
<dbReference type="HAMAP" id="MF_00286">
    <property type="entry name" value="DsbB"/>
    <property type="match status" value="1"/>
</dbReference>
<keyword evidence="10 14" id="KW-0472">Membrane</keyword>
<keyword evidence="7 14" id="KW-0249">Electron transport</keyword>
<keyword evidence="11 14" id="KW-1015">Disulfide bond</keyword>
<protein>
    <recommendedName>
        <fullName evidence="14">Disulfide bond formation protein B</fullName>
    </recommendedName>
    <alternativeName>
        <fullName evidence="14">Disulfide oxidoreductase</fullName>
    </alternativeName>
</protein>
<dbReference type="KEGG" id="htx:EKK97_17090"/>
<keyword evidence="6 14" id="KW-0812">Transmembrane</keyword>
<keyword evidence="4 14" id="KW-1003">Cell membrane</keyword>
<evidence type="ECO:0000256" key="13">
    <source>
        <dbReference type="ARBA" id="ARBA00023284"/>
    </source>
</evidence>
<dbReference type="InterPro" id="IPR023380">
    <property type="entry name" value="DsbB-like_sf"/>
</dbReference>
<evidence type="ECO:0000256" key="2">
    <source>
        <dbReference type="ARBA" id="ARBA00008823"/>
    </source>
</evidence>
<dbReference type="PANTHER" id="PTHR36570:SF3">
    <property type="entry name" value="DISULFIDE BOND FORMATION PROTEIN B"/>
    <property type="match status" value="1"/>
</dbReference>
<dbReference type="OrthoDB" id="3711263at2"/>
<keyword evidence="12 14" id="KW-0143">Chaperone</keyword>
<dbReference type="InterPro" id="IPR022920">
    <property type="entry name" value="Disulphide_bond_form_DsbB"/>
</dbReference>